<feature type="domain" description="GAG-pre-integrase" evidence="3">
    <location>
        <begin position="78"/>
        <end position="128"/>
    </location>
</feature>
<reference evidence="5" key="1">
    <citation type="journal article" date="2019" name="Sci. Rep.">
        <title>Draft genome of Tanacetum cinerariifolium, the natural source of mosquito coil.</title>
        <authorList>
            <person name="Yamashiro T."/>
            <person name="Shiraishi A."/>
            <person name="Satake H."/>
            <person name="Nakayama K."/>
        </authorList>
    </citation>
    <scope>NUCLEOTIDE SEQUENCE</scope>
</reference>
<dbReference type="SUPFAM" id="SSF56672">
    <property type="entry name" value="DNA/RNA polymerases"/>
    <property type="match status" value="1"/>
</dbReference>
<dbReference type="Pfam" id="PF13976">
    <property type="entry name" value="gag_pre-integrs"/>
    <property type="match status" value="1"/>
</dbReference>
<evidence type="ECO:0000259" key="2">
    <source>
        <dbReference type="Pfam" id="PF07727"/>
    </source>
</evidence>
<dbReference type="Pfam" id="PF07727">
    <property type="entry name" value="RVT_2"/>
    <property type="match status" value="1"/>
</dbReference>
<evidence type="ECO:0008006" key="6">
    <source>
        <dbReference type="Google" id="ProtNLM"/>
    </source>
</evidence>
<organism evidence="5">
    <name type="scientific">Tanacetum cinerariifolium</name>
    <name type="common">Dalmatian daisy</name>
    <name type="synonym">Chrysanthemum cinerariifolium</name>
    <dbReference type="NCBI Taxonomy" id="118510"/>
    <lineage>
        <taxon>Eukaryota</taxon>
        <taxon>Viridiplantae</taxon>
        <taxon>Streptophyta</taxon>
        <taxon>Embryophyta</taxon>
        <taxon>Tracheophyta</taxon>
        <taxon>Spermatophyta</taxon>
        <taxon>Magnoliopsida</taxon>
        <taxon>eudicotyledons</taxon>
        <taxon>Gunneridae</taxon>
        <taxon>Pentapetalae</taxon>
        <taxon>asterids</taxon>
        <taxon>campanulids</taxon>
        <taxon>Asterales</taxon>
        <taxon>Asteraceae</taxon>
        <taxon>Asteroideae</taxon>
        <taxon>Anthemideae</taxon>
        <taxon>Anthemidinae</taxon>
        <taxon>Tanacetum</taxon>
    </lineage>
</organism>
<dbReference type="Pfam" id="PF25597">
    <property type="entry name" value="SH3_retrovirus"/>
    <property type="match status" value="1"/>
</dbReference>
<dbReference type="InterPro" id="IPR057670">
    <property type="entry name" value="SH3_retrovirus"/>
</dbReference>
<protein>
    <recommendedName>
        <fullName evidence="6">Retrovirus-related Pol polyprotein from transposon TNT 1-94</fullName>
    </recommendedName>
</protein>
<proteinExistence type="predicted"/>
<feature type="compositionally biased region" description="Polar residues" evidence="1">
    <location>
        <begin position="279"/>
        <end position="303"/>
    </location>
</feature>
<feature type="domain" description="Reverse transcriptase Ty1/copia-type" evidence="2">
    <location>
        <begin position="431"/>
        <end position="499"/>
    </location>
</feature>
<evidence type="ECO:0000313" key="5">
    <source>
        <dbReference type="EMBL" id="GEU89641.1"/>
    </source>
</evidence>
<dbReference type="InterPro" id="IPR043502">
    <property type="entry name" value="DNA/RNA_pol_sf"/>
</dbReference>
<feature type="domain" description="Retroviral polymerase SH3-like" evidence="4">
    <location>
        <begin position="168"/>
        <end position="205"/>
    </location>
</feature>
<dbReference type="PANTHER" id="PTHR11439:SF509">
    <property type="entry name" value="RNA-DIRECTED DNA POLYMERASE"/>
    <property type="match status" value="1"/>
</dbReference>
<evidence type="ECO:0000259" key="4">
    <source>
        <dbReference type="Pfam" id="PF25597"/>
    </source>
</evidence>
<dbReference type="CDD" id="cd09272">
    <property type="entry name" value="RNase_HI_RT_Ty1"/>
    <property type="match status" value="1"/>
</dbReference>
<sequence length="825" mass="93009">MGTVKSGNDHVTKVMGYGDYKIGNVTISRVYFVEGLGHNLFSVGQFYDSDLEVAFCQHTCFFQNLEGVNLLTGSQGNNLYTMSLGDMMASSPICLLSKASKTKSWLWHRRLSHLNFGAINHLARQEAVATACYTQNRSIVRVHHGKTPYELLHKKLPDLSFLHAFGALCYPTNDSENLGKLQPKADIGIFIGYAPTKKAFWIYNRRPGLHEITPATISSGLVPKPTSSTTFVPPSRNEWDLLFQPVFDELLTPPPSVDPPGPEVIASIDEVVAPELVESTGSPSSTTVDQDASSPSKYQTTPETQPPVIPNDVEDENLDIEVAHMGNDPLFGMPIPKVASDQSSSTVSSHTIVHPDYQIPQHNSKWTKDHPLDNIIGQIARPVSTILQLHEQALFCYYDAFFTSVESKMYKDAFTQSCYIEAMQEELNEFERLENKARLVARGYRQEDGINFEESFALVARLEAIRIFIANAAHKNMVVYQMDVKTAFLNGNLREEDFSKGLVDPTLFIRRNGNDLLLVQIYVDDIIFDASTPELCDLFAKIMCLKFKMSMMGKISFFLGLQISQSSRVIFINQSKYALESLKKYDFESCDPLDTPMVEKSKLDKDKEGKAVDPSHYCGMIGTLLYLTASRPDLQFSICMCARYQARPTKKHLHAVKRIFRYLRGTVNRGLWYPKDSSLALTTFADANHAGCQDTRRSTFGSLQFLGDRLISCCAQILWMRSQLADYGLGFNKIPMYCDNKSAIALCCNNVQHSRSKHIDIKYHFIMEHVENGVIELYFVNTEYQLADLFTKALGRERIEFLINKLGMRSFTLATLKQLTDEVNE</sequence>
<accession>A0A6L2NTE8</accession>
<comment type="caution">
    <text evidence="5">The sequence shown here is derived from an EMBL/GenBank/DDBJ whole genome shotgun (WGS) entry which is preliminary data.</text>
</comment>
<evidence type="ECO:0000256" key="1">
    <source>
        <dbReference type="SAM" id="MobiDB-lite"/>
    </source>
</evidence>
<name>A0A6L2NTE8_TANCI</name>
<dbReference type="InterPro" id="IPR025724">
    <property type="entry name" value="GAG-pre-integrase_dom"/>
</dbReference>
<dbReference type="AlphaFoldDB" id="A0A6L2NTE8"/>
<evidence type="ECO:0000259" key="3">
    <source>
        <dbReference type="Pfam" id="PF13976"/>
    </source>
</evidence>
<dbReference type="InterPro" id="IPR013103">
    <property type="entry name" value="RVT_2"/>
</dbReference>
<gene>
    <name evidence="5" type="ORF">Tci_061619</name>
</gene>
<dbReference type="PANTHER" id="PTHR11439">
    <property type="entry name" value="GAG-POL-RELATED RETROTRANSPOSON"/>
    <property type="match status" value="1"/>
</dbReference>
<dbReference type="EMBL" id="BKCJ010010007">
    <property type="protein sequence ID" value="GEU89641.1"/>
    <property type="molecule type" value="Genomic_DNA"/>
</dbReference>
<feature type="region of interest" description="Disordered" evidence="1">
    <location>
        <begin position="277"/>
        <end position="312"/>
    </location>
</feature>